<dbReference type="EMBL" id="SJKA01000022">
    <property type="protein sequence ID" value="TCC19955.1"/>
    <property type="molecule type" value="Genomic_DNA"/>
</dbReference>
<name>A0A4R0I669_9ACTN</name>
<dbReference type="SUPFAM" id="SSF51695">
    <property type="entry name" value="PLC-like phosphodiesterases"/>
    <property type="match status" value="1"/>
</dbReference>
<keyword evidence="3" id="KW-1185">Reference proteome</keyword>
<protein>
    <submittedName>
        <fullName evidence="2">Glycerophosphodiester phosphodiesterase</fullName>
    </submittedName>
</protein>
<dbReference type="InterPro" id="IPR017946">
    <property type="entry name" value="PLC-like_Pdiesterase_TIM-brl"/>
</dbReference>
<organism evidence="2 3">
    <name type="scientific">Kribbella sindirgiensis</name>
    <dbReference type="NCBI Taxonomy" id="1124744"/>
    <lineage>
        <taxon>Bacteria</taxon>
        <taxon>Bacillati</taxon>
        <taxon>Actinomycetota</taxon>
        <taxon>Actinomycetes</taxon>
        <taxon>Propionibacteriales</taxon>
        <taxon>Kribbellaceae</taxon>
        <taxon>Kribbella</taxon>
    </lineage>
</organism>
<dbReference type="Gene3D" id="3.20.20.190">
    <property type="entry name" value="Phosphatidylinositol (PI) phosphodiesterase"/>
    <property type="match status" value="1"/>
</dbReference>
<evidence type="ECO:0000313" key="3">
    <source>
        <dbReference type="Proteomes" id="UP000292695"/>
    </source>
</evidence>
<dbReference type="PROSITE" id="PS51704">
    <property type="entry name" value="GP_PDE"/>
    <property type="match status" value="1"/>
</dbReference>
<gene>
    <name evidence="2" type="ORF">E0H50_37640</name>
</gene>
<reference evidence="2 3" key="1">
    <citation type="submission" date="2019-02" db="EMBL/GenBank/DDBJ databases">
        <title>Kribbella capetownensis sp. nov. and Kribbella speibonae sp. nov., isolated from soil.</title>
        <authorList>
            <person name="Curtis S.M."/>
            <person name="Norton I."/>
            <person name="Everest G.J."/>
            <person name="Meyers P.R."/>
        </authorList>
    </citation>
    <scope>NUCLEOTIDE SEQUENCE [LARGE SCALE GENOMIC DNA]</scope>
    <source>
        <strain evidence="2 3">DSM 27082</strain>
    </source>
</reference>
<feature type="domain" description="GP-PDE" evidence="1">
    <location>
        <begin position="13"/>
        <end position="254"/>
    </location>
</feature>
<dbReference type="PANTHER" id="PTHR46211">
    <property type="entry name" value="GLYCEROPHOSPHORYL DIESTER PHOSPHODIESTERASE"/>
    <property type="match status" value="1"/>
</dbReference>
<evidence type="ECO:0000313" key="2">
    <source>
        <dbReference type="EMBL" id="TCC19955.1"/>
    </source>
</evidence>
<dbReference type="Proteomes" id="UP000292695">
    <property type="component" value="Unassembled WGS sequence"/>
</dbReference>
<dbReference type="InterPro" id="IPR030395">
    <property type="entry name" value="GP_PDE_dom"/>
</dbReference>
<dbReference type="GO" id="GO:0006629">
    <property type="term" value="P:lipid metabolic process"/>
    <property type="evidence" value="ECO:0007669"/>
    <property type="project" value="InterPro"/>
</dbReference>
<dbReference type="AlphaFoldDB" id="A0A4R0I669"/>
<dbReference type="RefSeq" id="WP_131295888.1">
    <property type="nucleotide sequence ID" value="NZ_SJKA01000022.1"/>
</dbReference>
<dbReference type="Pfam" id="PF03009">
    <property type="entry name" value="GDPD"/>
    <property type="match status" value="1"/>
</dbReference>
<dbReference type="GO" id="GO:0008081">
    <property type="term" value="F:phosphoric diester hydrolase activity"/>
    <property type="evidence" value="ECO:0007669"/>
    <property type="project" value="InterPro"/>
</dbReference>
<accession>A0A4R0I669</accession>
<sequence>MSATISDLFSKTPFYIAHRGSGDEAPEHTLEAYRYAVSVGAKALELSVQRTADGVLVCYHDTTLARMTGGVAGAVSDYTYAQLKNKIPVKGQDLLGPGWANLEIPLLSKVLEEFYGRVVLFIEPKTTDATAPLQKLLQDLPGATESVVYKSHVNASSGLAWAQSNGFRTWAYLDSTTTSAQMDAAEANVTYWGIPDVDPSSTTNAQIAAVRARPVVKPIIVWEVHRRSRRDELAALGVQGMMTSGYSYVTSSTPLLKDAHFELGVKPPGSLGIDNTVNQALRFDSGNGVYFTTAPNRSAVMGALCPLPANGYTIFFDMKWDTIPAASLHAGIAFGRTTDDIYRFGQTPTGDGYHVLIRDDGDLQLYTHTSGVGSGTSIGTANNGTPDPANPVAGVWMSYSVNVTTTGITVSRLDVPKTITVSDTTRRGGYFHLVGGNTTDVNAVAHFRNVKVTY</sequence>
<dbReference type="OrthoDB" id="3268277at2"/>
<dbReference type="PANTHER" id="PTHR46211:SF14">
    <property type="entry name" value="GLYCEROPHOSPHODIESTER PHOSPHODIESTERASE"/>
    <property type="match status" value="1"/>
</dbReference>
<comment type="caution">
    <text evidence="2">The sequence shown here is derived from an EMBL/GenBank/DDBJ whole genome shotgun (WGS) entry which is preliminary data.</text>
</comment>
<proteinExistence type="predicted"/>
<evidence type="ECO:0000259" key="1">
    <source>
        <dbReference type="PROSITE" id="PS51704"/>
    </source>
</evidence>